<keyword evidence="8" id="KW-1185">Reference proteome</keyword>
<evidence type="ECO:0000313" key="7">
    <source>
        <dbReference type="EMBL" id="GAX09952.1"/>
    </source>
</evidence>
<feature type="region of interest" description="Disordered" evidence="5">
    <location>
        <begin position="442"/>
        <end position="465"/>
    </location>
</feature>
<gene>
    <name evidence="7" type="ORF">FisN_11Lh060</name>
</gene>
<dbReference type="GO" id="GO:0003700">
    <property type="term" value="F:DNA-binding transcription factor activity"/>
    <property type="evidence" value="ECO:0007669"/>
    <property type="project" value="InterPro"/>
</dbReference>
<dbReference type="GO" id="GO:0005634">
    <property type="term" value="C:nucleus"/>
    <property type="evidence" value="ECO:0007669"/>
    <property type="project" value="UniProtKB-SubCell"/>
</dbReference>
<keyword evidence="2" id="KW-0238">DNA-binding</keyword>
<feature type="compositionally biased region" description="Polar residues" evidence="5">
    <location>
        <begin position="44"/>
        <end position="56"/>
    </location>
</feature>
<protein>
    <recommendedName>
        <fullName evidence="6">HSF-type DNA-binding domain-containing protein</fullName>
    </recommendedName>
</protein>
<dbReference type="GO" id="GO:0043565">
    <property type="term" value="F:sequence-specific DNA binding"/>
    <property type="evidence" value="ECO:0007669"/>
    <property type="project" value="InterPro"/>
</dbReference>
<name>A0A1Z5J7R5_FISSO</name>
<dbReference type="SUPFAM" id="SSF46785">
    <property type="entry name" value="Winged helix' DNA-binding domain"/>
    <property type="match status" value="1"/>
</dbReference>
<feature type="domain" description="HSF-type DNA-binding" evidence="6">
    <location>
        <begin position="80"/>
        <end position="180"/>
    </location>
</feature>
<dbReference type="Pfam" id="PF00447">
    <property type="entry name" value="HSF_DNA-bind"/>
    <property type="match status" value="1"/>
</dbReference>
<dbReference type="InterPro" id="IPR000232">
    <property type="entry name" value="HSF_DNA-bd"/>
</dbReference>
<accession>A0A1Z5J7R5</accession>
<feature type="compositionally biased region" description="Polar residues" evidence="5">
    <location>
        <begin position="210"/>
        <end position="221"/>
    </location>
</feature>
<reference evidence="7 8" key="1">
    <citation type="journal article" date="2015" name="Plant Cell">
        <title>Oil accumulation by the oleaginous diatom Fistulifera solaris as revealed by the genome and transcriptome.</title>
        <authorList>
            <person name="Tanaka T."/>
            <person name="Maeda Y."/>
            <person name="Veluchamy A."/>
            <person name="Tanaka M."/>
            <person name="Abida H."/>
            <person name="Marechal E."/>
            <person name="Bowler C."/>
            <person name="Muto M."/>
            <person name="Sunaga Y."/>
            <person name="Tanaka M."/>
            <person name="Yoshino T."/>
            <person name="Taniguchi T."/>
            <person name="Fukuda Y."/>
            <person name="Nemoto M."/>
            <person name="Matsumoto M."/>
            <person name="Wong P.S."/>
            <person name="Aburatani S."/>
            <person name="Fujibuchi W."/>
        </authorList>
    </citation>
    <scope>NUCLEOTIDE SEQUENCE [LARGE SCALE GENOMIC DNA]</scope>
    <source>
        <strain evidence="7 8">JPCC DA0580</strain>
    </source>
</reference>
<feature type="region of interest" description="Disordered" evidence="5">
    <location>
        <begin position="33"/>
        <end position="56"/>
    </location>
</feature>
<dbReference type="EMBL" id="BDSP01000013">
    <property type="protein sequence ID" value="GAX09952.1"/>
    <property type="molecule type" value="Genomic_DNA"/>
</dbReference>
<evidence type="ECO:0000256" key="3">
    <source>
        <dbReference type="ARBA" id="ARBA00023242"/>
    </source>
</evidence>
<dbReference type="Proteomes" id="UP000198406">
    <property type="component" value="Unassembled WGS sequence"/>
</dbReference>
<dbReference type="Gene3D" id="1.10.10.10">
    <property type="entry name" value="Winged helix-like DNA-binding domain superfamily/Winged helix DNA-binding domain"/>
    <property type="match status" value="1"/>
</dbReference>
<evidence type="ECO:0000259" key="6">
    <source>
        <dbReference type="SMART" id="SM00415"/>
    </source>
</evidence>
<sequence>MSSLRKKTIHIPTEKRKKTLEVFLNDEEGKALGGDDISSGGVPSHSTNELTGDGQNNVLSLISPEVRSILSTPAKSAHSKSSSFVETTMEMINFFSKDEPSLMGWGDDGQHFYVNTHANLGRVCSAMKPFFDHGNFSSFRRQLCAYNFIRVQQGRYRGHWYHPLFHRFSTEQNIREIQSSRRRRGQGVRTSNTLSQRSRRIKIRQPGDIVQSTPSSVGTDGQSGFCDFPGSEYAHMLVLDSVASLFPLESLAKDEVLNGGLDKNNDIASSNVIQQSQKGSKVFESDGSRTSYVIPESQLKTESDEDRPVSSYLSCSPIKQSIFNLPMLRSAFSPPVSQGGVSELVDCYGDADGNKENLTQESNLYQSAFGQFSPATPGNLLSMFQRSSPFGYEFELTRLFCSPYRQCPGAIPTETHEPILFSFHGNPPATGLTSTNILKEFPGNQLDPKHDHELDSKPAAVKSMD</sequence>
<comment type="caution">
    <text evidence="7">The sequence shown here is derived from an EMBL/GenBank/DDBJ whole genome shotgun (WGS) entry which is preliminary data.</text>
</comment>
<comment type="similarity">
    <text evidence="4">Belongs to the HSF family.</text>
</comment>
<dbReference type="InterPro" id="IPR036390">
    <property type="entry name" value="WH_DNA-bd_sf"/>
</dbReference>
<evidence type="ECO:0000313" key="8">
    <source>
        <dbReference type="Proteomes" id="UP000198406"/>
    </source>
</evidence>
<feature type="region of interest" description="Disordered" evidence="5">
    <location>
        <begin position="178"/>
        <end position="221"/>
    </location>
</feature>
<organism evidence="7 8">
    <name type="scientific">Fistulifera solaris</name>
    <name type="common">Oleaginous diatom</name>
    <dbReference type="NCBI Taxonomy" id="1519565"/>
    <lineage>
        <taxon>Eukaryota</taxon>
        <taxon>Sar</taxon>
        <taxon>Stramenopiles</taxon>
        <taxon>Ochrophyta</taxon>
        <taxon>Bacillariophyta</taxon>
        <taxon>Bacillariophyceae</taxon>
        <taxon>Bacillariophycidae</taxon>
        <taxon>Naviculales</taxon>
        <taxon>Naviculaceae</taxon>
        <taxon>Fistulifera</taxon>
    </lineage>
</organism>
<dbReference type="AlphaFoldDB" id="A0A1Z5J7R5"/>
<comment type="subcellular location">
    <subcellularLocation>
        <location evidence="1">Nucleus</location>
    </subcellularLocation>
</comment>
<evidence type="ECO:0000256" key="4">
    <source>
        <dbReference type="RuleBase" id="RU004020"/>
    </source>
</evidence>
<dbReference type="InterPro" id="IPR036388">
    <property type="entry name" value="WH-like_DNA-bd_sf"/>
</dbReference>
<feature type="compositionally biased region" description="Basic and acidic residues" evidence="5">
    <location>
        <begin position="447"/>
        <end position="456"/>
    </location>
</feature>
<dbReference type="InParanoid" id="A0A1Z5J7R5"/>
<evidence type="ECO:0000256" key="2">
    <source>
        <dbReference type="ARBA" id="ARBA00023125"/>
    </source>
</evidence>
<proteinExistence type="inferred from homology"/>
<dbReference type="SMART" id="SM00415">
    <property type="entry name" value="HSF"/>
    <property type="match status" value="1"/>
</dbReference>
<evidence type="ECO:0000256" key="5">
    <source>
        <dbReference type="SAM" id="MobiDB-lite"/>
    </source>
</evidence>
<keyword evidence="3" id="KW-0539">Nucleus</keyword>
<evidence type="ECO:0000256" key="1">
    <source>
        <dbReference type="ARBA" id="ARBA00004123"/>
    </source>
</evidence>